<dbReference type="InterPro" id="IPR006757">
    <property type="entry name" value="OGF_rcpt"/>
</dbReference>
<feature type="compositionally biased region" description="Polar residues" evidence="2">
    <location>
        <begin position="574"/>
        <end position="593"/>
    </location>
</feature>
<feature type="compositionally biased region" description="Acidic residues" evidence="2">
    <location>
        <begin position="34"/>
        <end position="54"/>
    </location>
</feature>
<feature type="compositionally biased region" description="Polar residues" evidence="2">
    <location>
        <begin position="364"/>
        <end position="375"/>
    </location>
</feature>
<dbReference type="PANTHER" id="PTHR14015:SF1">
    <property type="entry name" value="OPIOID GROWTH FACTOR RECEPTOR"/>
    <property type="match status" value="1"/>
</dbReference>
<keyword evidence="5" id="KW-1185">Reference proteome</keyword>
<dbReference type="EMBL" id="QNUK01000055">
    <property type="protein sequence ID" value="KAF5904606.1"/>
    <property type="molecule type" value="Genomic_DNA"/>
</dbReference>
<dbReference type="OrthoDB" id="9030204at2759"/>
<sequence length="722" mass="81905">MKSFFVITSLFRALERPGMYSIWTMGNSQTSNDNNEDYDSTWEGEEGSDPEETTEFSSPRSFNRRRNIYSAKDMQTFRHKLQKTLFTECTDDYMEDDKEPNLKFYRNSIPFEPRGVLIEQFHRESLGDYKTLEDVHSYIQWLFPIQEKGMNFESRELSLKEILEFRRDEEVKERLLKSYKLMLDFYGVKLVDERTGAVERAENWEKRFANLNRNTHNNLRITRILKCLGLLGFQHYQKPLVHFFLEETLVKETLRNVKQSVLDYFMFAVVDKSERRELVRFAFDHFKPKDTFVWCPRRILNKWLKELEREDGTVSHNLNADSTKEKASDSNSQNNQLEKEDEIKIDINEDTTNKKEVDSKGTNDENVSECQNNEKQPPVYTAGNVSTSEIKEGPKASSSVDSQKDGHMNSENQAALQEGDDKNSDNISSSDESHSENSKETSNQSSTIDNNTKDASPSSRNSGIKQQGNEVQLKSHYTENDSKEHDSEEMEKSGSDSPGDGVANSAHSGGEKSTDMNSQEYTGFPLETDVSSGSLEQTSDKNPASSENIDTPGSDRNINCESELIGKEDPQAKSGPTHQSPTTLKSPISQENMANPLYGSEDQNQGNVIFHQLEVTSEKNPNEKAKEKNEDQIHQSTEDITEDRSTGENAGSAVTSQNNECSDSREAKNSNCTECEECKTLKNDVSSSHVTPDEDKGAGESSNEESVEDEKQEIVCVRNGDA</sequence>
<feature type="compositionally biased region" description="Acidic residues" evidence="2">
    <location>
        <begin position="702"/>
        <end position="711"/>
    </location>
</feature>
<organism evidence="4 5">
    <name type="scientific">Clarias magur</name>
    <name type="common">Asian catfish</name>
    <name type="synonym">Macropteronotus magur</name>
    <dbReference type="NCBI Taxonomy" id="1594786"/>
    <lineage>
        <taxon>Eukaryota</taxon>
        <taxon>Metazoa</taxon>
        <taxon>Chordata</taxon>
        <taxon>Craniata</taxon>
        <taxon>Vertebrata</taxon>
        <taxon>Euteleostomi</taxon>
        <taxon>Actinopterygii</taxon>
        <taxon>Neopterygii</taxon>
        <taxon>Teleostei</taxon>
        <taxon>Ostariophysi</taxon>
        <taxon>Siluriformes</taxon>
        <taxon>Clariidae</taxon>
        <taxon>Clarias</taxon>
    </lineage>
</organism>
<evidence type="ECO:0000313" key="5">
    <source>
        <dbReference type="Proteomes" id="UP000727407"/>
    </source>
</evidence>
<dbReference type="GO" id="GO:0016020">
    <property type="term" value="C:membrane"/>
    <property type="evidence" value="ECO:0007669"/>
    <property type="project" value="InterPro"/>
</dbReference>
<dbReference type="Pfam" id="PF04664">
    <property type="entry name" value="OGFr_N"/>
    <property type="match status" value="1"/>
</dbReference>
<feature type="region of interest" description="Disordered" evidence="2">
    <location>
        <begin position="315"/>
        <end position="722"/>
    </location>
</feature>
<evidence type="ECO:0000256" key="1">
    <source>
        <dbReference type="ARBA" id="ARBA00010365"/>
    </source>
</evidence>
<dbReference type="GO" id="GO:0140625">
    <property type="term" value="F:opioid growth factor receptor activity"/>
    <property type="evidence" value="ECO:0007669"/>
    <property type="project" value="InterPro"/>
</dbReference>
<feature type="compositionally biased region" description="Basic and acidic residues" evidence="2">
    <location>
        <begin position="337"/>
        <end position="363"/>
    </location>
</feature>
<feature type="compositionally biased region" description="Basic and acidic residues" evidence="2">
    <location>
        <begin position="616"/>
        <end position="646"/>
    </location>
</feature>
<feature type="compositionally biased region" description="Polar residues" evidence="2">
    <location>
        <begin position="441"/>
        <end position="472"/>
    </location>
</feature>
<dbReference type="AlphaFoldDB" id="A0A8J4X7J8"/>
<feature type="domain" description="Opioid growth factor receptor (OGFr) conserved" evidence="3">
    <location>
        <begin position="97"/>
        <end position="298"/>
    </location>
</feature>
<accession>A0A8J4X7J8</accession>
<comment type="caution">
    <text evidence="4">The sequence shown here is derived from an EMBL/GenBank/DDBJ whole genome shotgun (WGS) entry which is preliminary data.</text>
</comment>
<protein>
    <submittedName>
        <fullName evidence="4">Opioid growth factor receptor-like protein 1</fullName>
    </submittedName>
</protein>
<proteinExistence type="inferred from homology"/>
<keyword evidence="4" id="KW-0675">Receptor</keyword>
<dbReference type="PANTHER" id="PTHR14015">
    <property type="entry name" value="OPIOID GROWTH FACTOR RECEPTOR OGFR ZETA-TYPE OPIOID RECEPTOR"/>
    <property type="match status" value="1"/>
</dbReference>
<feature type="compositionally biased region" description="Polar residues" evidence="2">
    <location>
        <begin position="529"/>
        <end position="560"/>
    </location>
</feature>
<feature type="compositionally biased region" description="Basic and acidic residues" evidence="2">
    <location>
        <begin position="476"/>
        <end position="494"/>
    </location>
</feature>
<evidence type="ECO:0000259" key="3">
    <source>
        <dbReference type="Pfam" id="PF04664"/>
    </source>
</evidence>
<evidence type="ECO:0000313" key="4">
    <source>
        <dbReference type="EMBL" id="KAF5904606.1"/>
    </source>
</evidence>
<gene>
    <name evidence="4" type="ORF">DAT39_005768</name>
</gene>
<dbReference type="Proteomes" id="UP000727407">
    <property type="component" value="Unassembled WGS sequence"/>
</dbReference>
<evidence type="ECO:0000256" key="2">
    <source>
        <dbReference type="SAM" id="MobiDB-lite"/>
    </source>
</evidence>
<reference evidence="4" key="1">
    <citation type="submission" date="2020-07" db="EMBL/GenBank/DDBJ databases">
        <title>Clarias magur genome sequencing, assembly and annotation.</title>
        <authorList>
            <person name="Kushwaha B."/>
            <person name="Kumar R."/>
            <person name="Das P."/>
            <person name="Joshi C.G."/>
            <person name="Kumar D."/>
            <person name="Nagpure N.S."/>
            <person name="Pandey M."/>
            <person name="Agarwal S."/>
            <person name="Srivastava S."/>
            <person name="Singh M."/>
            <person name="Sahoo L."/>
            <person name="Jayasankar P."/>
            <person name="Meher P.K."/>
            <person name="Koringa P.G."/>
            <person name="Iquebal M.A."/>
            <person name="Das S.P."/>
            <person name="Bit A."/>
            <person name="Patnaik S."/>
            <person name="Patel N."/>
            <person name="Shah T.M."/>
            <person name="Hinsu A."/>
            <person name="Jena J.K."/>
        </authorList>
    </citation>
    <scope>NUCLEOTIDE SEQUENCE</scope>
    <source>
        <strain evidence="4">CIFAMagur01</strain>
        <tissue evidence="4">Testis</tissue>
    </source>
</reference>
<feature type="compositionally biased region" description="Polar residues" evidence="2">
    <location>
        <begin position="647"/>
        <end position="661"/>
    </location>
</feature>
<name>A0A8J4X7J8_CLAMG</name>
<dbReference type="InterPro" id="IPR039574">
    <property type="entry name" value="OGFr"/>
</dbReference>
<comment type="similarity">
    <text evidence="1">Belongs to the opioid growth factor receptor family.</text>
</comment>
<feature type="region of interest" description="Disordered" evidence="2">
    <location>
        <begin position="25"/>
        <end position="60"/>
    </location>
</feature>